<evidence type="ECO:0000256" key="2">
    <source>
        <dbReference type="ARBA" id="ARBA00023054"/>
    </source>
</evidence>
<evidence type="ECO:0000313" key="4">
    <source>
        <dbReference type="Proteomes" id="UP000185999"/>
    </source>
</evidence>
<dbReference type="AlphaFoldDB" id="A0A1N7J9N0"/>
<gene>
    <name evidence="3" type="ORF">SAMN05421760_101825</name>
</gene>
<keyword evidence="4" id="KW-1185">Reference proteome</keyword>
<dbReference type="Gene3D" id="2.40.50.100">
    <property type="match status" value="1"/>
</dbReference>
<sequence>MSEIVASLLGLEQQLRKASDLAQLFYTLVNQTHRCVPYTQAILLVGKNLEHTQIVAASDIPTVDYTSPFISWAERLSKELIRSEKSSAQQVMAADDVSDDLAVEWRDLGLPSFLLWQPLPVEALDNEPAGALLLFREQRWSEAEYGVSQHLGGSAGHALFALRRQQPLQGFLPRLRQRKMLVIYCVVAALVLIMPVRLSTLAPAEVIPKNPYVVAAPIDGAVEEVTVSPNQLIKKGDLLARLETNELKSEEAIANQALFVAQAELKTVQQSGFMDPREKARLAELEAQVQLKSVQWQYLRERLSRAHILSDISGVAVLGDPGEWKGRPVKTGERILLVADPAQVEFEVLLPVKDSISLLPGADVRVFLDNDPMRAWSAQLKHAAYEPRTTPDQQMAYRLVVSLSSHEGPPPRIGLRGAAKIYGERVSLFFYLFRRPVTSLRQWAGW</sequence>
<keyword evidence="2" id="KW-0175">Coiled coil</keyword>
<proteinExistence type="predicted"/>
<comment type="subcellular location">
    <subcellularLocation>
        <location evidence="1">Cell envelope</location>
    </subcellularLocation>
</comment>
<accession>A0A1N7J9N0</accession>
<dbReference type="Proteomes" id="UP000185999">
    <property type="component" value="Unassembled WGS sequence"/>
</dbReference>
<evidence type="ECO:0000256" key="1">
    <source>
        <dbReference type="ARBA" id="ARBA00004196"/>
    </source>
</evidence>
<evidence type="ECO:0000313" key="3">
    <source>
        <dbReference type="EMBL" id="SIS46035.1"/>
    </source>
</evidence>
<dbReference type="STRING" id="619304.SAMN05421760_101825"/>
<dbReference type="PANTHER" id="PTHR32347">
    <property type="entry name" value="EFFLUX SYSTEM COMPONENT YKNX-RELATED"/>
    <property type="match status" value="1"/>
</dbReference>
<organism evidence="3 4">
    <name type="scientific">Neptunomonas antarctica</name>
    <dbReference type="NCBI Taxonomy" id="619304"/>
    <lineage>
        <taxon>Bacteria</taxon>
        <taxon>Pseudomonadati</taxon>
        <taxon>Pseudomonadota</taxon>
        <taxon>Gammaproteobacteria</taxon>
        <taxon>Oceanospirillales</taxon>
        <taxon>Oceanospirillaceae</taxon>
        <taxon>Neptunomonas</taxon>
    </lineage>
</organism>
<name>A0A1N7J9N0_9GAMM</name>
<reference evidence="4" key="1">
    <citation type="submission" date="2017-01" db="EMBL/GenBank/DDBJ databases">
        <authorList>
            <person name="Varghese N."/>
            <person name="Submissions S."/>
        </authorList>
    </citation>
    <scope>NUCLEOTIDE SEQUENCE [LARGE SCALE GENOMIC DNA]</scope>
    <source>
        <strain evidence="4">DSM 22306</strain>
    </source>
</reference>
<dbReference type="InterPro" id="IPR050465">
    <property type="entry name" value="UPF0194_transport"/>
</dbReference>
<dbReference type="GO" id="GO:0030313">
    <property type="term" value="C:cell envelope"/>
    <property type="evidence" value="ECO:0007669"/>
    <property type="project" value="UniProtKB-SubCell"/>
</dbReference>
<protein>
    <submittedName>
        <fullName evidence="3">Biotin-lipoyl like</fullName>
    </submittedName>
</protein>
<dbReference type="RefSeq" id="WP_054342973.1">
    <property type="nucleotide sequence ID" value="NZ_FTOE01000001.1"/>
</dbReference>
<dbReference type="SUPFAM" id="SSF111369">
    <property type="entry name" value="HlyD-like secretion proteins"/>
    <property type="match status" value="1"/>
</dbReference>
<dbReference type="EMBL" id="FTOE01000001">
    <property type="protein sequence ID" value="SIS46035.1"/>
    <property type="molecule type" value="Genomic_DNA"/>
</dbReference>
<dbReference type="PANTHER" id="PTHR32347:SF23">
    <property type="entry name" value="BLL5650 PROTEIN"/>
    <property type="match status" value="1"/>
</dbReference>
<dbReference type="OrthoDB" id="9763546at2"/>